<proteinExistence type="predicted"/>
<dbReference type="PANTHER" id="PTHR39697:SF2">
    <property type="entry name" value="CYANOVIRIN-N DOMAIN-CONTAINING PROTEIN"/>
    <property type="match status" value="1"/>
</dbReference>
<organism evidence="2 3">
    <name type="scientific">Heterodermia speciosa</name>
    <dbReference type="NCBI Taxonomy" id="116794"/>
    <lineage>
        <taxon>Eukaryota</taxon>
        <taxon>Fungi</taxon>
        <taxon>Dikarya</taxon>
        <taxon>Ascomycota</taxon>
        <taxon>Pezizomycotina</taxon>
        <taxon>Lecanoromycetes</taxon>
        <taxon>OSLEUM clade</taxon>
        <taxon>Lecanoromycetidae</taxon>
        <taxon>Caliciales</taxon>
        <taxon>Physciaceae</taxon>
        <taxon>Heterodermia</taxon>
    </lineage>
</organism>
<evidence type="ECO:0000256" key="1">
    <source>
        <dbReference type="SAM" id="MobiDB-lite"/>
    </source>
</evidence>
<comment type="caution">
    <text evidence="2">The sequence shown here is derived from an EMBL/GenBank/DDBJ whole genome shotgun (WGS) entry which is preliminary data.</text>
</comment>
<feature type="compositionally biased region" description="Low complexity" evidence="1">
    <location>
        <begin position="16"/>
        <end position="29"/>
    </location>
</feature>
<accession>A0A8H3FNV2</accession>
<sequence>MFHSRVEPQPSQYSDSSTVSPVTTPPETEAGNFPDDQDPLRDDGPSLHLVPWPGSTFIIRSVSCGRVLTLINGQITLTEQGSRGSFYWVCVEAKGWLGFRNTVSGKFLGHNDKGMLRCSVDRHQGWENFCFRMRPEGGCVLLMTHWDRLWHVGFKKEDGKEKLAKIGDGASDGIVWEFIKV</sequence>
<protein>
    <recommendedName>
        <fullName evidence="4">Fascin domain-containing protein</fullName>
    </recommendedName>
</protein>
<keyword evidence="3" id="KW-1185">Reference proteome</keyword>
<name>A0A8H3FNV2_9LECA</name>
<dbReference type="EMBL" id="CAJPDS010000046">
    <property type="protein sequence ID" value="CAF9928068.1"/>
    <property type="molecule type" value="Genomic_DNA"/>
</dbReference>
<evidence type="ECO:0000313" key="2">
    <source>
        <dbReference type="EMBL" id="CAF9928068.1"/>
    </source>
</evidence>
<dbReference type="Proteomes" id="UP000664521">
    <property type="component" value="Unassembled WGS sequence"/>
</dbReference>
<gene>
    <name evidence="2" type="ORF">HETSPECPRED_006744</name>
</gene>
<evidence type="ECO:0008006" key="4">
    <source>
        <dbReference type="Google" id="ProtNLM"/>
    </source>
</evidence>
<evidence type="ECO:0000313" key="3">
    <source>
        <dbReference type="Proteomes" id="UP000664521"/>
    </source>
</evidence>
<reference evidence="2" key="1">
    <citation type="submission" date="2021-03" db="EMBL/GenBank/DDBJ databases">
        <authorList>
            <person name="Tagirdzhanova G."/>
        </authorList>
    </citation>
    <scope>NUCLEOTIDE SEQUENCE</scope>
</reference>
<dbReference type="PANTHER" id="PTHR39697">
    <property type="entry name" value="RICIN B LECTIN DOMAIN-CONTAINING PROTEIN-RELATED"/>
    <property type="match status" value="1"/>
</dbReference>
<dbReference type="AlphaFoldDB" id="A0A8H3FNV2"/>
<dbReference type="InterPro" id="IPR008999">
    <property type="entry name" value="Actin-crosslinking"/>
</dbReference>
<dbReference type="SUPFAM" id="SSF50405">
    <property type="entry name" value="Actin-crosslinking proteins"/>
    <property type="match status" value="1"/>
</dbReference>
<dbReference type="OrthoDB" id="5289641at2759"/>
<feature type="region of interest" description="Disordered" evidence="1">
    <location>
        <begin position="1"/>
        <end position="45"/>
    </location>
</feature>